<protein>
    <recommendedName>
        <fullName evidence="1">F-box domain-containing protein</fullName>
    </recommendedName>
</protein>
<comment type="caution">
    <text evidence="2">The sequence shown here is derived from an EMBL/GenBank/DDBJ whole genome shotgun (WGS) entry which is preliminary data.</text>
</comment>
<proteinExistence type="predicted"/>
<dbReference type="InParanoid" id="A0A2K1QL01"/>
<dbReference type="EMBL" id="NKHZ01000070">
    <property type="protein sequence ID" value="PNS15550.1"/>
    <property type="molecule type" value="Genomic_DNA"/>
</dbReference>
<dbReference type="SUPFAM" id="SSF52047">
    <property type="entry name" value="RNI-like"/>
    <property type="match status" value="1"/>
</dbReference>
<evidence type="ECO:0000313" key="2">
    <source>
        <dbReference type="EMBL" id="PNS15550.1"/>
    </source>
</evidence>
<dbReference type="PROSITE" id="PS50181">
    <property type="entry name" value="FBOX"/>
    <property type="match status" value="1"/>
</dbReference>
<dbReference type="AlphaFoldDB" id="A0A2K1QL01"/>
<evidence type="ECO:0000259" key="1">
    <source>
        <dbReference type="PROSITE" id="PS50181"/>
    </source>
</evidence>
<dbReference type="SUPFAM" id="SSF81383">
    <property type="entry name" value="F-box domain"/>
    <property type="match status" value="1"/>
</dbReference>
<organism evidence="2 3">
    <name type="scientific">Sphaceloma murrayae</name>
    <dbReference type="NCBI Taxonomy" id="2082308"/>
    <lineage>
        <taxon>Eukaryota</taxon>
        <taxon>Fungi</taxon>
        <taxon>Dikarya</taxon>
        <taxon>Ascomycota</taxon>
        <taxon>Pezizomycotina</taxon>
        <taxon>Dothideomycetes</taxon>
        <taxon>Dothideomycetidae</taxon>
        <taxon>Myriangiales</taxon>
        <taxon>Elsinoaceae</taxon>
        <taxon>Sphaceloma</taxon>
    </lineage>
</organism>
<accession>A0A2K1QL01</accession>
<dbReference type="STRING" id="2082308.A0A2K1QL01"/>
<dbReference type="Proteomes" id="UP000243797">
    <property type="component" value="Unassembled WGS sequence"/>
</dbReference>
<dbReference type="Pfam" id="PF00646">
    <property type="entry name" value="F-box"/>
    <property type="match status" value="1"/>
</dbReference>
<dbReference type="InterPro" id="IPR036047">
    <property type="entry name" value="F-box-like_dom_sf"/>
</dbReference>
<sequence>MTRLLDLPDEIQLVVIGFVDPDDLVSFSQSSRKVLDLSRDVVARHRRLQKAVGELRLDRSHHPLNVITALQEQPELALYVRSLTYHGRSVDDHTGNVHYQARTQDAQYGDVGWQDALDADLPDGRLEFHGHDQLVPAIDWPRDLDKFIPDLSPQLGRGGHLVYWERWLASLQRGSPSAHLLLLMMHLPRLKRLRMSGCDMCDDTHMYILRAWQQYHYEVVLPSTESESAENATPSTRCDAYTHISSPPSLEILEAFHNSTDTGSFDLGHLLAFTHLPTLHTIRGKNITSLSSSTAPASTNLTTLELTDSTLSPPILSALLPSTPHLHTLRISFSPSPSDPHWSSLPSLLLTLAATHASKIQHLTLLHPYSYGSTPPLPPLRPFIRLKTLEISLASLLPHASWRDKESHLLSGGRVPCLAHVLPPSVVELTIGVEIAPGALSDTGLLRGWPKRQLFPLGLEGEGEVLDASVQRWGWEVMGSGGEGGSPFGGRVGLGFGGAGRVRGGGGGGGGGGSSGAVRARVQTSAGHDLSASSPGGVPMRATSSEALYVVNPLLMRLRRIRYFCCPTQVVKCDCVEADTLCEYEEGRYMGLEITRKVMRGWGGEFEDVWDGDSGGEESD</sequence>
<reference evidence="2 3" key="1">
    <citation type="submission" date="2017-06" db="EMBL/GenBank/DDBJ databases">
        <title>Draft genome sequence of a variant of Elsinoe murrayae.</title>
        <authorList>
            <person name="Cheng Q."/>
        </authorList>
    </citation>
    <scope>NUCLEOTIDE SEQUENCE [LARGE SCALE GENOMIC DNA]</scope>
    <source>
        <strain evidence="2 3">CQ-2017a</strain>
    </source>
</reference>
<dbReference type="InterPro" id="IPR001810">
    <property type="entry name" value="F-box_dom"/>
</dbReference>
<feature type="domain" description="F-box" evidence="1">
    <location>
        <begin position="1"/>
        <end position="48"/>
    </location>
</feature>
<dbReference type="InterPro" id="IPR032675">
    <property type="entry name" value="LRR_dom_sf"/>
</dbReference>
<dbReference type="OrthoDB" id="1924875at2759"/>
<dbReference type="Gene3D" id="3.80.10.10">
    <property type="entry name" value="Ribonuclease Inhibitor"/>
    <property type="match status" value="1"/>
</dbReference>
<keyword evidence="3" id="KW-1185">Reference proteome</keyword>
<evidence type="ECO:0000313" key="3">
    <source>
        <dbReference type="Proteomes" id="UP000243797"/>
    </source>
</evidence>
<name>A0A2K1QL01_9PEZI</name>
<dbReference type="CDD" id="cd09917">
    <property type="entry name" value="F-box_SF"/>
    <property type="match status" value="1"/>
</dbReference>
<gene>
    <name evidence="2" type="ORF">CAC42_809</name>
</gene>